<name>A0A839QXW3_9MICO</name>
<gene>
    <name evidence="3" type="ORF">FHX50_001049</name>
</gene>
<keyword evidence="4" id="KW-1185">Reference proteome</keyword>
<comment type="caution">
    <text evidence="3">The sequence shown here is derived from an EMBL/GenBank/DDBJ whole genome shotgun (WGS) entry which is preliminary data.</text>
</comment>
<dbReference type="InterPro" id="IPR008526">
    <property type="entry name" value="YedI"/>
</dbReference>
<dbReference type="PANTHER" id="PTHR30503:SF3">
    <property type="entry name" value="INNER MEMBRANE PROTEIN YEDI"/>
    <property type="match status" value="1"/>
</dbReference>
<evidence type="ECO:0000313" key="3">
    <source>
        <dbReference type="EMBL" id="MBB3022801.1"/>
    </source>
</evidence>
<protein>
    <recommendedName>
        <fullName evidence="5">DUF808 family protein</fullName>
    </recommendedName>
</protein>
<dbReference type="AlphaFoldDB" id="A0A839QXW3"/>
<evidence type="ECO:0000256" key="1">
    <source>
        <dbReference type="SAM" id="MobiDB-lite"/>
    </source>
</evidence>
<proteinExistence type="predicted"/>
<feature type="region of interest" description="Disordered" evidence="1">
    <location>
        <begin position="313"/>
        <end position="349"/>
    </location>
</feature>
<feature type="transmembrane region" description="Helical" evidence="2">
    <location>
        <begin position="228"/>
        <end position="249"/>
    </location>
</feature>
<dbReference type="Pfam" id="PF05661">
    <property type="entry name" value="DUF808"/>
    <property type="match status" value="1"/>
</dbReference>
<sequence length="349" mass="36165">MAGGLAALLDDVAALARMAAANADDIAAASGRASAKAAGVVVDDTAVTPQFVKGVDPKRELPIIAKIARGSLINKAIIIVLAMLLSQFIPWLLTPLLMVGGTYLCYEGAHKILQLIGLLEHHTAGDEPAVQRGADAEKSVVSGAVRTDFILSAEIMVISLKEVADEAFWSRLITLIVVAVVITVAVYGVVALLVKLDDIGLAMMTKDSAGAAKFGEALVRAMPVVLRIIEYVGMLAMLWVGGHIILVGLDKLGWHAPENLVHALQGPVAGLAGIGGFLSWLVETVCSLILGIIWGSVVVGVVALIQRLRGKGHEDGAPTVQAGRERTGGAAAGTGTGSHAYRPEGSSES</sequence>
<keyword evidence="2" id="KW-0472">Membrane</keyword>
<keyword evidence="2" id="KW-0812">Transmembrane</keyword>
<dbReference type="RefSeq" id="WP_183375119.1">
    <property type="nucleotide sequence ID" value="NZ_CBCSFZ010000022.1"/>
</dbReference>
<feature type="transmembrane region" description="Helical" evidence="2">
    <location>
        <begin position="288"/>
        <end position="305"/>
    </location>
</feature>
<dbReference type="PIRSF" id="PIRSF016660">
    <property type="entry name" value="YedI"/>
    <property type="match status" value="1"/>
</dbReference>
<dbReference type="PANTHER" id="PTHR30503">
    <property type="entry name" value="INNER MEMBRANE PROTEIN YEDI"/>
    <property type="match status" value="1"/>
</dbReference>
<accession>A0A839QXW3</accession>
<evidence type="ECO:0008006" key="5">
    <source>
        <dbReference type="Google" id="ProtNLM"/>
    </source>
</evidence>
<dbReference type="Proteomes" id="UP000568050">
    <property type="component" value="Unassembled WGS sequence"/>
</dbReference>
<dbReference type="GO" id="GO:0005886">
    <property type="term" value="C:plasma membrane"/>
    <property type="evidence" value="ECO:0007669"/>
    <property type="project" value="TreeGrafter"/>
</dbReference>
<feature type="transmembrane region" description="Helical" evidence="2">
    <location>
        <begin position="72"/>
        <end position="93"/>
    </location>
</feature>
<keyword evidence="2" id="KW-1133">Transmembrane helix</keyword>
<organism evidence="3 4">
    <name type="scientific">Helcobacillus massiliensis</name>
    <dbReference type="NCBI Taxonomy" id="521392"/>
    <lineage>
        <taxon>Bacteria</taxon>
        <taxon>Bacillati</taxon>
        <taxon>Actinomycetota</taxon>
        <taxon>Actinomycetes</taxon>
        <taxon>Micrococcales</taxon>
        <taxon>Dermabacteraceae</taxon>
        <taxon>Helcobacillus</taxon>
    </lineage>
</organism>
<reference evidence="3 4" key="1">
    <citation type="submission" date="2020-08" db="EMBL/GenBank/DDBJ databases">
        <title>Sequencing the genomes of 1000 actinobacteria strains.</title>
        <authorList>
            <person name="Klenk H.-P."/>
        </authorList>
    </citation>
    <scope>NUCLEOTIDE SEQUENCE [LARGE SCALE GENOMIC DNA]</scope>
    <source>
        <strain evidence="3 4">DSM 23040</strain>
    </source>
</reference>
<evidence type="ECO:0000313" key="4">
    <source>
        <dbReference type="Proteomes" id="UP000568050"/>
    </source>
</evidence>
<dbReference type="EMBL" id="JACHWP010000001">
    <property type="protein sequence ID" value="MBB3022801.1"/>
    <property type="molecule type" value="Genomic_DNA"/>
</dbReference>
<evidence type="ECO:0000256" key="2">
    <source>
        <dbReference type="SAM" id="Phobius"/>
    </source>
</evidence>
<feature type="transmembrane region" description="Helical" evidence="2">
    <location>
        <begin position="172"/>
        <end position="194"/>
    </location>
</feature>